<dbReference type="Pfam" id="PF16589">
    <property type="entry name" value="BRCT_2"/>
    <property type="match status" value="1"/>
</dbReference>
<feature type="compositionally biased region" description="Low complexity" evidence="1">
    <location>
        <begin position="465"/>
        <end position="480"/>
    </location>
</feature>
<dbReference type="InterPro" id="IPR053036">
    <property type="entry name" value="CellCycle_DNARepair_Reg"/>
</dbReference>
<comment type="caution">
    <text evidence="3">The sequence shown here is derived from an EMBL/GenBank/DDBJ whole genome shotgun (WGS) entry which is preliminary data.</text>
</comment>
<dbReference type="AlphaFoldDB" id="A0A433QT13"/>
<dbReference type="PROSITE" id="PS50172">
    <property type="entry name" value="BRCT"/>
    <property type="match status" value="3"/>
</dbReference>
<feature type="compositionally biased region" description="Basic and acidic residues" evidence="1">
    <location>
        <begin position="568"/>
        <end position="581"/>
    </location>
</feature>
<evidence type="ECO:0000259" key="2">
    <source>
        <dbReference type="PROSITE" id="PS50172"/>
    </source>
</evidence>
<organism evidence="3 4">
    <name type="scientific">Jimgerdemannia flammicorona</name>
    <dbReference type="NCBI Taxonomy" id="994334"/>
    <lineage>
        <taxon>Eukaryota</taxon>
        <taxon>Fungi</taxon>
        <taxon>Fungi incertae sedis</taxon>
        <taxon>Mucoromycota</taxon>
        <taxon>Mucoromycotina</taxon>
        <taxon>Endogonomycetes</taxon>
        <taxon>Endogonales</taxon>
        <taxon>Endogonaceae</taxon>
        <taxon>Jimgerdemannia</taxon>
    </lineage>
</organism>
<accession>A0A433QT13</accession>
<dbReference type="EMBL" id="RBNJ01001641">
    <property type="protein sequence ID" value="RUS32922.1"/>
    <property type="molecule type" value="Genomic_DNA"/>
</dbReference>
<dbReference type="GO" id="GO:0005634">
    <property type="term" value="C:nucleus"/>
    <property type="evidence" value="ECO:0007669"/>
    <property type="project" value="TreeGrafter"/>
</dbReference>
<evidence type="ECO:0000313" key="3">
    <source>
        <dbReference type="EMBL" id="RUS32922.1"/>
    </source>
</evidence>
<dbReference type="Proteomes" id="UP000274822">
    <property type="component" value="Unassembled WGS sequence"/>
</dbReference>
<sequence>MRYASFSPLPEFSMISYALHFIGKIPEGDGSSRAGNQSRATALDMYLFPDPPLLRLDLWADSVSTVTTAATSTHTINTLSLPSPSQPQPAAAGTSSSRRPLPLANASSALANTTSTMGSFVPQPKEPWIFPGPSNATPIPEPSSKFLMGFRFYLCEDLHVNKNLRTTFEERLTQAGATVVAQGRPYRSSGVDCFVGKYREGDGYIQACRDGKVVGSLFWLQHIFNTQRMESPKNLLLNYPQPKEKLPEFENFVITVSNYTGVTRDYVKRLIYILGASYTPHMTPANTHVICAAPTGDKFTKALEWNTHVVNHLWLEECYQQWTCKSIADERYTYFPEGAKMEDLVGRTPVLSFEVEKWWKPGEDEEEEQEKMTGAEIQDDGEGGDESRSESVSNIVTSVTDTDKDTTTPSRTKHKPLGTGSVTTVSKQPRQAAVNASSMLHEVIMPDVVAFQKEMRTPTRRGVKSSSAGAGSTNSGSGDSVGKRRRHKSREGEDEVESIKRKSNKRSRKESEVSDEGTMAEEGEEEQEEDLEERQGQIASTEVTPTRAKGRSKAMLDRSRSSSVTESANEKVKERRSHDTSADTTPTKGLPGGGVRVLTTGYRLSAQEIKGLKSLGVRMATTPRDCTHLIADRVARTEKFLSCVSIAQHILSLGWVTTSIEQGHLVDEKPYMLKDTKAEKQYKFRLAKSLEKAKQGKLLAGKEVYITQNTQPAKETMKEIVECAGGKLVNAVSVRKIRDGAASGSLLIISCDEDRDRWDEFRAYGLDVHSPELLLTGVLRQELNVNGKEFKLVG</sequence>
<dbReference type="SMART" id="SM00292">
    <property type="entry name" value="BRCT"/>
    <property type="match status" value="4"/>
</dbReference>
<feature type="region of interest" description="Disordered" evidence="1">
    <location>
        <begin position="360"/>
        <end position="438"/>
    </location>
</feature>
<reference evidence="3 4" key="1">
    <citation type="journal article" date="2018" name="New Phytol.">
        <title>Phylogenomics of Endogonaceae and evolution of mycorrhizas within Mucoromycota.</title>
        <authorList>
            <person name="Chang Y."/>
            <person name="Desiro A."/>
            <person name="Na H."/>
            <person name="Sandor L."/>
            <person name="Lipzen A."/>
            <person name="Clum A."/>
            <person name="Barry K."/>
            <person name="Grigoriev I.V."/>
            <person name="Martin F.M."/>
            <person name="Stajich J.E."/>
            <person name="Smith M.E."/>
            <person name="Bonito G."/>
            <person name="Spatafora J.W."/>
        </authorList>
    </citation>
    <scope>NUCLEOTIDE SEQUENCE [LARGE SCALE GENOMIC DNA]</scope>
    <source>
        <strain evidence="3 4">AD002</strain>
    </source>
</reference>
<keyword evidence="4" id="KW-1185">Reference proteome</keyword>
<evidence type="ECO:0000313" key="4">
    <source>
        <dbReference type="Proteomes" id="UP000274822"/>
    </source>
</evidence>
<name>A0A433QT13_9FUNG</name>
<dbReference type="SUPFAM" id="SSF52113">
    <property type="entry name" value="BRCT domain"/>
    <property type="match status" value="2"/>
</dbReference>
<dbReference type="PANTHER" id="PTHR47667">
    <property type="entry name" value="REGULATOR OF TY1 TRANSPOSITION PROTEIN 107"/>
    <property type="match status" value="1"/>
</dbReference>
<gene>
    <name evidence="3" type="ORF">BC938DRAFT_473796</name>
</gene>
<feature type="compositionally biased region" description="Polar residues" evidence="1">
    <location>
        <begin position="420"/>
        <end position="438"/>
    </location>
</feature>
<dbReference type="GO" id="GO:0035361">
    <property type="term" value="C:Cul8-RING ubiquitin ligase complex"/>
    <property type="evidence" value="ECO:0007669"/>
    <property type="project" value="TreeGrafter"/>
</dbReference>
<dbReference type="Gene3D" id="3.40.50.10190">
    <property type="entry name" value="BRCT domain"/>
    <property type="match status" value="3"/>
</dbReference>
<dbReference type="Pfam" id="PF16770">
    <property type="entry name" value="RTT107_BRCT_5"/>
    <property type="match status" value="1"/>
</dbReference>
<feature type="region of interest" description="Disordered" evidence="1">
    <location>
        <begin position="456"/>
        <end position="594"/>
    </location>
</feature>
<dbReference type="CDD" id="cd17743">
    <property type="entry name" value="BRCT_BRC1_like_rpt5"/>
    <property type="match status" value="1"/>
</dbReference>
<dbReference type="CDD" id="cd18432">
    <property type="entry name" value="BRCT_PAXIP1_rpt6_like"/>
    <property type="match status" value="1"/>
</dbReference>
<feature type="domain" description="BRCT" evidence="2">
    <location>
        <begin position="244"/>
        <end position="321"/>
    </location>
</feature>
<dbReference type="PANTHER" id="PTHR47667:SF1">
    <property type="entry name" value="REGULATOR OF TY1 TRANSPOSITION PROTEIN 107"/>
    <property type="match status" value="1"/>
</dbReference>
<feature type="domain" description="BRCT" evidence="2">
    <location>
        <begin position="694"/>
        <end position="783"/>
    </location>
</feature>
<proteinExistence type="predicted"/>
<feature type="region of interest" description="Disordered" evidence="1">
    <location>
        <begin position="77"/>
        <end position="102"/>
    </location>
</feature>
<dbReference type="Pfam" id="PF12738">
    <property type="entry name" value="PTCB-BRCT"/>
    <property type="match status" value="1"/>
</dbReference>
<dbReference type="InterPro" id="IPR001357">
    <property type="entry name" value="BRCT_dom"/>
</dbReference>
<protein>
    <recommendedName>
        <fullName evidence="2">BRCT domain-containing protein</fullName>
    </recommendedName>
</protein>
<dbReference type="GO" id="GO:1990683">
    <property type="term" value="P:DNA double-strand break attachment to nuclear envelope"/>
    <property type="evidence" value="ECO:0007669"/>
    <property type="project" value="TreeGrafter"/>
</dbReference>
<dbReference type="GO" id="GO:0006302">
    <property type="term" value="P:double-strand break repair"/>
    <property type="evidence" value="ECO:0007669"/>
    <property type="project" value="TreeGrafter"/>
</dbReference>
<feature type="compositionally biased region" description="Acidic residues" evidence="1">
    <location>
        <begin position="513"/>
        <end position="532"/>
    </location>
</feature>
<feature type="domain" description="BRCT" evidence="2">
    <location>
        <begin position="612"/>
        <end position="673"/>
    </location>
</feature>
<dbReference type="InterPro" id="IPR036420">
    <property type="entry name" value="BRCT_dom_sf"/>
</dbReference>
<evidence type="ECO:0000256" key="1">
    <source>
        <dbReference type="SAM" id="MobiDB-lite"/>
    </source>
</evidence>